<feature type="transmembrane region" description="Helical" evidence="1">
    <location>
        <begin position="153"/>
        <end position="172"/>
    </location>
</feature>
<organism evidence="3 4">
    <name type="scientific">Fusicatenibacter faecihominis</name>
    <dbReference type="NCBI Taxonomy" id="2881276"/>
    <lineage>
        <taxon>Bacteria</taxon>
        <taxon>Bacillati</taxon>
        <taxon>Bacillota</taxon>
        <taxon>Clostridia</taxon>
        <taxon>Lachnospirales</taxon>
        <taxon>Lachnospiraceae</taxon>
        <taxon>Fusicatenibacter</taxon>
    </lineage>
</organism>
<dbReference type="GO" id="GO:0009307">
    <property type="term" value="P:DNA restriction-modification system"/>
    <property type="evidence" value="ECO:0007669"/>
    <property type="project" value="InterPro"/>
</dbReference>
<dbReference type="InterPro" id="IPR052906">
    <property type="entry name" value="Type_IV_Methyl-Rstrct_Enzyme"/>
</dbReference>
<dbReference type="PANTHER" id="PTHR30015">
    <property type="entry name" value="MRR RESTRICTION SYSTEM PROTEIN"/>
    <property type="match status" value="1"/>
</dbReference>
<keyword evidence="1" id="KW-0812">Transmembrane</keyword>
<dbReference type="InterPro" id="IPR011856">
    <property type="entry name" value="tRNA_endonuc-like_dom_sf"/>
</dbReference>
<evidence type="ECO:0000313" key="3">
    <source>
        <dbReference type="EMBL" id="MCC2190924.1"/>
    </source>
</evidence>
<evidence type="ECO:0000259" key="2">
    <source>
        <dbReference type="Pfam" id="PF04471"/>
    </source>
</evidence>
<proteinExistence type="predicted"/>
<protein>
    <submittedName>
        <fullName evidence="3">Restriction endonuclease</fullName>
    </submittedName>
</protein>
<name>A0AAE3DUT0_9FIRM</name>
<keyword evidence="3" id="KW-0378">Hydrolase</keyword>
<dbReference type="RefSeq" id="WP_227615953.1">
    <property type="nucleotide sequence ID" value="NZ_JAJEPR010000032.1"/>
</dbReference>
<keyword evidence="4" id="KW-1185">Reference proteome</keyword>
<dbReference type="InterPro" id="IPR007560">
    <property type="entry name" value="Restrct_endonuc_IV_Mrr"/>
</dbReference>
<accession>A0AAE3DUT0</accession>
<feature type="domain" description="Restriction endonuclease type IV Mrr" evidence="2">
    <location>
        <begin position="6"/>
        <end position="114"/>
    </location>
</feature>
<dbReference type="InterPro" id="IPR011335">
    <property type="entry name" value="Restrct_endonuc-II-like"/>
</dbReference>
<comment type="caution">
    <text evidence="3">The sequence shown here is derived from an EMBL/GenBank/DDBJ whole genome shotgun (WGS) entry which is preliminary data.</text>
</comment>
<evidence type="ECO:0000256" key="1">
    <source>
        <dbReference type="SAM" id="Phobius"/>
    </source>
</evidence>
<dbReference type="PANTHER" id="PTHR30015:SF6">
    <property type="entry name" value="SLL1429 PROTEIN"/>
    <property type="match status" value="1"/>
</dbReference>
<sequence>MKKSYDRMDGHTFEHYCAGLLRRNGFHHVEVTRGSGDQGIDILAWKHRKKYGIQCKCYSYYLGNKAIQEAYAGMKFYECDVAAVLTNQYFTNSAVALAGKTDVLLWDRAVLEELRKCKKPRLLNLAGLLGMAGSAWLFYFLCSTEGLKSLQNFPGLADGIFCILLFLGNAFLFLEKGSIFLSLLSTLLLGLSALTGLYLFNSLGGILLLPVLLFLFSFLRTRKLKLRTHTLRPLPPKAEKD</sequence>
<reference evidence="3 4" key="1">
    <citation type="submission" date="2021-10" db="EMBL/GenBank/DDBJ databases">
        <title>Anaerobic single-cell dispensing facilitates the cultivation of human gut bacteria.</title>
        <authorList>
            <person name="Afrizal A."/>
        </authorList>
    </citation>
    <scope>NUCLEOTIDE SEQUENCE [LARGE SCALE GENOMIC DNA]</scope>
    <source>
        <strain evidence="3 4">CLA-AA-H277</strain>
    </source>
</reference>
<keyword evidence="3" id="KW-0255">Endonuclease</keyword>
<keyword evidence="3" id="KW-0540">Nuclease</keyword>
<feature type="transmembrane region" description="Helical" evidence="1">
    <location>
        <begin position="203"/>
        <end position="219"/>
    </location>
</feature>
<feature type="transmembrane region" description="Helical" evidence="1">
    <location>
        <begin position="122"/>
        <end position="141"/>
    </location>
</feature>
<dbReference type="AlphaFoldDB" id="A0AAE3DUT0"/>
<keyword evidence="1" id="KW-1133">Transmembrane helix</keyword>
<dbReference type="SUPFAM" id="SSF52980">
    <property type="entry name" value="Restriction endonuclease-like"/>
    <property type="match status" value="1"/>
</dbReference>
<feature type="transmembrane region" description="Helical" evidence="1">
    <location>
        <begin position="179"/>
        <end position="197"/>
    </location>
</feature>
<evidence type="ECO:0000313" key="4">
    <source>
        <dbReference type="Proteomes" id="UP001197875"/>
    </source>
</evidence>
<dbReference type="GO" id="GO:0015666">
    <property type="term" value="F:restriction endodeoxyribonuclease activity"/>
    <property type="evidence" value="ECO:0007669"/>
    <property type="project" value="TreeGrafter"/>
</dbReference>
<dbReference type="Proteomes" id="UP001197875">
    <property type="component" value="Unassembled WGS sequence"/>
</dbReference>
<dbReference type="Pfam" id="PF04471">
    <property type="entry name" value="Mrr_cat"/>
    <property type="match status" value="1"/>
</dbReference>
<dbReference type="Gene3D" id="3.40.1350.10">
    <property type="match status" value="1"/>
</dbReference>
<dbReference type="EMBL" id="JAJEPR010000032">
    <property type="protein sequence ID" value="MCC2190924.1"/>
    <property type="molecule type" value="Genomic_DNA"/>
</dbReference>
<keyword evidence="1" id="KW-0472">Membrane</keyword>
<gene>
    <name evidence="3" type="ORF">LKD71_14130</name>
</gene>
<dbReference type="GO" id="GO:0003677">
    <property type="term" value="F:DNA binding"/>
    <property type="evidence" value="ECO:0007669"/>
    <property type="project" value="InterPro"/>
</dbReference>